<sequence>MAKEISIICLFLTINNGCCQTLDDAKNLFTELFINKSYNKQVRPITDQYYAIPVTVYFELFGIHELDEVAEKIAVAGFLDIIWTDEHLVWDRAAYNDIDAIFVLQNTIWKPDIVLKNGFSKFEELGGSFYYVRVRSDGRTFWYPYHVFESQCSIDVTFYPFDEQTCNIIFTIWTYRYYEVDFDPDSQLGLGGYIENSIWEIISTSVQTKMVLGSSEIIFTINLRRKPTYYIVNIIIPLIFLCILNSIVFIIPADAGEKISYSVTVFLSFAVFLTMITAQLPINSESTSILSIYIVVQLGYCILFLVVNAFQLRIHHRKECNEKSKIYVIAVKLQRRICCWRKKIHHDTPEQGRIDVEDGRVTGNASSKMNHIEDAIIWRDVSSAIDFFGFWILMGTDLIIALLIFIYISAIKPGI</sequence>
<dbReference type="Pfam" id="PF02932">
    <property type="entry name" value="Neur_chan_memb"/>
    <property type="match status" value="1"/>
</dbReference>
<dbReference type="Proteomes" id="UP000507470">
    <property type="component" value="Unassembled WGS sequence"/>
</dbReference>
<dbReference type="Pfam" id="PF02931">
    <property type="entry name" value="Neur_chan_LBD"/>
    <property type="match status" value="1"/>
</dbReference>
<feature type="transmembrane region" description="Helical" evidence="5">
    <location>
        <begin position="229"/>
        <end position="251"/>
    </location>
</feature>
<dbReference type="InterPro" id="IPR006202">
    <property type="entry name" value="Neur_chan_lig-bd"/>
</dbReference>
<evidence type="ECO:0000256" key="4">
    <source>
        <dbReference type="ARBA" id="ARBA00023136"/>
    </source>
</evidence>
<feature type="transmembrane region" description="Helical" evidence="5">
    <location>
        <begin position="263"/>
        <end position="282"/>
    </location>
</feature>
<dbReference type="PROSITE" id="PS00236">
    <property type="entry name" value="NEUROTR_ION_CHANNEL"/>
    <property type="match status" value="1"/>
</dbReference>
<dbReference type="InterPro" id="IPR038050">
    <property type="entry name" value="Neuro_actylchol_rec"/>
</dbReference>
<keyword evidence="5" id="KW-0813">Transport</keyword>
<feature type="domain" description="Neurotransmitter-gated ion-channel ligand-binding" evidence="6">
    <location>
        <begin position="27"/>
        <end position="227"/>
    </location>
</feature>
<dbReference type="FunFam" id="2.70.170.10:FF:000028">
    <property type="entry name" value="AcetylCholine Receptor"/>
    <property type="match status" value="1"/>
</dbReference>
<evidence type="ECO:0000256" key="2">
    <source>
        <dbReference type="ARBA" id="ARBA00022692"/>
    </source>
</evidence>
<evidence type="ECO:0000259" key="7">
    <source>
        <dbReference type="Pfam" id="PF02932"/>
    </source>
</evidence>
<dbReference type="GO" id="GO:0005230">
    <property type="term" value="F:extracellular ligand-gated monoatomic ion channel activity"/>
    <property type="evidence" value="ECO:0007669"/>
    <property type="project" value="InterPro"/>
</dbReference>
<evidence type="ECO:0000256" key="3">
    <source>
        <dbReference type="ARBA" id="ARBA00022989"/>
    </source>
</evidence>
<keyword evidence="5" id="KW-0406">Ion transport</keyword>
<feature type="transmembrane region" description="Helical" evidence="5">
    <location>
        <begin position="387"/>
        <end position="410"/>
    </location>
</feature>
<keyword evidence="5" id="KW-0732">Signal</keyword>
<gene>
    <name evidence="8" type="ORF">MCOR_1587</name>
</gene>
<dbReference type="InterPro" id="IPR018000">
    <property type="entry name" value="Neurotransmitter_ion_chnl_CS"/>
</dbReference>
<keyword evidence="3 5" id="KW-1133">Transmembrane helix</keyword>
<organism evidence="8 9">
    <name type="scientific">Mytilus coruscus</name>
    <name type="common">Sea mussel</name>
    <dbReference type="NCBI Taxonomy" id="42192"/>
    <lineage>
        <taxon>Eukaryota</taxon>
        <taxon>Metazoa</taxon>
        <taxon>Spiralia</taxon>
        <taxon>Lophotrochozoa</taxon>
        <taxon>Mollusca</taxon>
        <taxon>Bivalvia</taxon>
        <taxon>Autobranchia</taxon>
        <taxon>Pteriomorphia</taxon>
        <taxon>Mytilida</taxon>
        <taxon>Mytiloidea</taxon>
        <taxon>Mytilidae</taxon>
        <taxon>Mytilinae</taxon>
        <taxon>Mytilus</taxon>
    </lineage>
</organism>
<feature type="transmembrane region" description="Helical" evidence="5">
    <location>
        <begin position="288"/>
        <end position="310"/>
    </location>
</feature>
<dbReference type="SUPFAM" id="SSF90112">
    <property type="entry name" value="Neurotransmitter-gated ion-channel transmembrane pore"/>
    <property type="match status" value="1"/>
</dbReference>
<proteinExistence type="inferred from homology"/>
<dbReference type="CDD" id="cd18989">
    <property type="entry name" value="LGIC_ECD_cation"/>
    <property type="match status" value="1"/>
</dbReference>
<keyword evidence="5" id="KW-0407">Ion channel</keyword>
<reference evidence="8 9" key="1">
    <citation type="submission" date="2020-06" db="EMBL/GenBank/DDBJ databases">
        <authorList>
            <person name="Li R."/>
            <person name="Bekaert M."/>
        </authorList>
    </citation>
    <scope>NUCLEOTIDE SEQUENCE [LARGE SCALE GENOMIC DNA]</scope>
    <source>
        <strain evidence="9">wild</strain>
    </source>
</reference>
<dbReference type="EMBL" id="CACVKT020000331">
    <property type="protein sequence ID" value="CAC5358264.1"/>
    <property type="molecule type" value="Genomic_DNA"/>
</dbReference>
<dbReference type="CDD" id="cd19051">
    <property type="entry name" value="LGIC_TM_cation"/>
    <property type="match status" value="1"/>
</dbReference>
<protein>
    <submittedName>
        <fullName evidence="8">CHRNA6</fullName>
    </submittedName>
</protein>
<accession>A0A6J7ZZ51</accession>
<feature type="domain" description="Neurotransmitter-gated ion-channel transmembrane" evidence="7">
    <location>
        <begin position="234"/>
        <end position="349"/>
    </location>
</feature>
<keyword evidence="4 5" id="KW-0472">Membrane</keyword>
<dbReference type="InterPro" id="IPR036734">
    <property type="entry name" value="Neur_chan_lig-bd_sf"/>
</dbReference>
<name>A0A6J7ZZ51_MYTCO</name>
<evidence type="ECO:0000313" key="8">
    <source>
        <dbReference type="EMBL" id="CAC5358264.1"/>
    </source>
</evidence>
<evidence type="ECO:0000256" key="1">
    <source>
        <dbReference type="ARBA" id="ARBA00004141"/>
    </source>
</evidence>
<dbReference type="Gene3D" id="1.20.58.390">
    <property type="entry name" value="Neurotransmitter-gated ion-channel transmembrane domain"/>
    <property type="match status" value="1"/>
</dbReference>
<dbReference type="GO" id="GO:0004888">
    <property type="term" value="F:transmembrane signaling receptor activity"/>
    <property type="evidence" value="ECO:0007669"/>
    <property type="project" value="InterPro"/>
</dbReference>
<keyword evidence="9" id="KW-1185">Reference proteome</keyword>
<dbReference type="SUPFAM" id="SSF63712">
    <property type="entry name" value="Nicotinic receptor ligand binding domain-like"/>
    <property type="match status" value="1"/>
</dbReference>
<feature type="signal peptide" evidence="5">
    <location>
        <begin position="1"/>
        <end position="19"/>
    </location>
</feature>
<dbReference type="GO" id="GO:0016020">
    <property type="term" value="C:membrane"/>
    <property type="evidence" value="ECO:0007669"/>
    <property type="project" value="UniProtKB-SubCell"/>
</dbReference>
<comment type="subcellular location">
    <subcellularLocation>
        <location evidence="1">Membrane</location>
        <topology evidence="1">Multi-pass membrane protein</topology>
    </subcellularLocation>
</comment>
<evidence type="ECO:0000313" key="9">
    <source>
        <dbReference type="Proteomes" id="UP000507470"/>
    </source>
</evidence>
<keyword evidence="2 5" id="KW-0812">Transmembrane</keyword>
<dbReference type="InterPro" id="IPR006029">
    <property type="entry name" value="Neurotrans-gated_channel_TM"/>
</dbReference>
<dbReference type="PANTHER" id="PTHR18945">
    <property type="entry name" value="NEUROTRANSMITTER GATED ION CHANNEL"/>
    <property type="match status" value="1"/>
</dbReference>
<evidence type="ECO:0000259" key="6">
    <source>
        <dbReference type="Pfam" id="PF02931"/>
    </source>
</evidence>
<dbReference type="PRINTS" id="PR00252">
    <property type="entry name" value="NRIONCHANNEL"/>
</dbReference>
<dbReference type="Gene3D" id="2.70.170.10">
    <property type="entry name" value="Neurotransmitter-gated ion-channel ligand-binding domain"/>
    <property type="match status" value="1"/>
</dbReference>
<comment type="similarity">
    <text evidence="5">Belongs to the ligand-gated ion channel (TC 1.A.9) family.</text>
</comment>
<dbReference type="InterPro" id="IPR006201">
    <property type="entry name" value="Neur_channel"/>
</dbReference>
<feature type="chain" id="PRO_5027153350" evidence="5">
    <location>
        <begin position="20"/>
        <end position="415"/>
    </location>
</feature>
<dbReference type="AlphaFoldDB" id="A0A6J7ZZ51"/>
<dbReference type="InterPro" id="IPR036719">
    <property type="entry name" value="Neuro-gated_channel_TM_sf"/>
</dbReference>
<evidence type="ECO:0000256" key="5">
    <source>
        <dbReference type="RuleBase" id="RU000687"/>
    </source>
</evidence>
<dbReference type="OrthoDB" id="6160691at2759"/>